<evidence type="ECO:0000256" key="6">
    <source>
        <dbReference type="SAM" id="Phobius"/>
    </source>
</evidence>
<dbReference type="RefSeq" id="WP_053395322.1">
    <property type="nucleotide sequence ID" value="NZ_LHPJ01000006.1"/>
</dbReference>
<evidence type="ECO:0000256" key="2">
    <source>
        <dbReference type="ARBA" id="ARBA00022475"/>
    </source>
</evidence>
<evidence type="ECO:0000313" key="9">
    <source>
        <dbReference type="Proteomes" id="UP000037515"/>
    </source>
</evidence>
<feature type="transmembrane region" description="Helical" evidence="6">
    <location>
        <begin position="6"/>
        <end position="25"/>
    </location>
</feature>
<dbReference type="Pfam" id="PF00482">
    <property type="entry name" value="T2SSF"/>
    <property type="match status" value="1"/>
</dbReference>
<dbReference type="InterPro" id="IPR042094">
    <property type="entry name" value="T2SS_GspF_sf"/>
</dbReference>
<evidence type="ECO:0000256" key="1">
    <source>
        <dbReference type="ARBA" id="ARBA00004651"/>
    </source>
</evidence>
<keyword evidence="5 6" id="KW-0472">Membrane</keyword>
<comment type="caution">
    <text evidence="8">The sequence shown here is derived from an EMBL/GenBank/DDBJ whole genome shotgun (WGS) entry which is preliminary data.</text>
</comment>
<evidence type="ECO:0000259" key="7">
    <source>
        <dbReference type="Pfam" id="PF00482"/>
    </source>
</evidence>
<feature type="transmembrane region" description="Helical" evidence="6">
    <location>
        <begin position="91"/>
        <end position="112"/>
    </location>
</feature>
<proteinExistence type="predicted"/>
<comment type="subcellular location">
    <subcellularLocation>
        <location evidence="1">Cell membrane</location>
        <topology evidence="1">Multi-pass membrane protein</topology>
    </subcellularLocation>
</comment>
<feature type="domain" description="Type II secretion system protein GspF" evidence="7">
    <location>
        <begin position="155"/>
        <end position="279"/>
    </location>
</feature>
<dbReference type="PATRIC" id="fig|693.5.peg.1693"/>
<gene>
    <name evidence="8" type="ORF">AKJ17_08275</name>
</gene>
<accession>A0A0M0HQA5</accession>
<dbReference type="PANTHER" id="PTHR35007">
    <property type="entry name" value="INTEGRAL MEMBRANE PROTEIN-RELATED"/>
    <property type="match status" value="1"/>
</dbReference>
<keyword evidence="9" id="KW-1185">Reference proteome</keyword>
<keyword evidence="2" id="KW-1003">Cell membrane</keyword>
<organism evidence="8 9">
    <name type="scientific">Vibrio nereis</name>
    <dbReference type="NCBI Taxonomy" id="693"/>
    <lineage>
        <taxon>Bacteria</taxon>
        <taxon>Pseudomonadati</taxon>
        <taxon>Pseudomonadota</taxon>
        <taxon>Gammaproteobacteria</taxon>
        <taxon>Vibrionales</taxon>
        <taxon>Vibrionaceae</taxon>
        <taxon>Vibrio</taxon>
    </lineage>
</organism>
<evidence type="ECO:0000256" key="5">
    <source>
        <dbReference type="ARBA" id="ARBA00023136"/>
    </source>
</evidence>
<feature type="transmembrane region" description="Helical" evidence="6">
    <location>
        <begin position="263"/>
        <end position="283"/>
    </location>
</feature>
<dbReference type="AlphaFoldDB" id="A0A0M0HQA5"/>
<reference evidence="9" key="1">
    <citation type="submission" date="2015-08" db="EMBL/GenBank/DDBJ databases">
        <title>Vibrio galatheae sp. nov., a novel member of the Vibrionaceae family isolated from the Solomon Islands.</title>
        <authorList>
            <person name="Giubergia S."/>
            <person name="Machado H."/>
            <person name="Mateiu R.V."/>
            <person name="Gram L."/>
        </authorList>
    </citation>
    <scope>NUCLEOTIDE SEQUENCE [LARGE SCALE GENOMIC DNA]</scope>
    <source>
        <strain evidence="9">DSM 19584</strain>
    </source>
</reference>
<dbReference type="Proteomes" id="UP000037515">
    <property type="component" value="Unassembled WGS sequence"/>
</dbReference>
<name>A0A0M0HQA5_VIBNE</name>
<dbReference type="PANTHER" id="PTHR35007:SF1">
    <property type="entry name" value="PILUS ASSEMBLY PROTEIN"/>
    <property type="match status" value="1"/>
</dbReference>
<sequence>MQEYYVYFLGLLFIAVFLISQAFLLPTAGRKAKSTAIAKRLKASQSNLDLESRTLLNEHYLRSLSPIDRRLVRWSFFSNMKKNLELAGLDWSLTQVVSVLAILQLLTVIIFVLFLQPIYIAVLASFIWWPMLYFYTVKKTAARLATFEEQFPEALDIMKRMLLTGNPITQAFNEVGNQLNDPIGGEFKNTFNLLNYGYDLRLAIMQMVERNPTVSMFAFSSAVLLQKETGGNLAENLDKVSQVLRSRFKLSRKIKTLSAESRLSAWILLLVPFAVFVMLNVVNPDFVAPLYDDPRGIKMILVGVTGIAIGALWIRKIINFEV</sequence>
<dbReference type="EMBL" id="LHPJ01000006">
    <property type="protein sequence ID" value="KOO04052.1"/>
    <property type="molecule type" value="Genomic_DNA"/>
</dbReference>
<keyword evidence="4 6" id="KW-1133">Transmembrane helix</keyword>
<evidence type="ECO:0000256" key="3">
    <source>
        <dbReference type="ARBA" id="ARBA00022692"/>
    </source>
</evidence>
<evidence type="ECO:0000256" key="4">
    <source>
        <dbReference type="ARBA" id="ARBA00022989"/>
    </source>
</evidence>
<dbReference type="Gene3D" id="1.20.81.30">
    <property type="entry name" value="Type II secretion system (T2SS), domain F"/>
    <property type="match status" value="1"/>
</dbReference>
<dbReference type="InterPro" id="IPR018076">
    <property type="entry name" value="T2SS_GspF_dom"/>
</dbReference>
<keyword evidence="3 6" id="KW-0812">Transmembrane</keyword>
<evidence type="ECO:0000313" key="8">
    <source>
        <dbReference type="EMBL" id="KOO04052.1"/>
    </source>
</evidence>
<feature type="transmembrane region" description="Helical" evidence="6">
    <location>
        <begin position="295"/>
        <end position="314"/>
    </location>
</feature>
<protein>
    <submittedName>
        <fullName evidence="8">Pilus assembly protein TadB</fullName>
    </submittedName>
</protein>
<dbReference type="OrthoDB" id="5611741at2"/>
<feature type="transmembrane region" description="Helical" evidence="6">
    <location>
        <begin position="118"/>
        <end position="135"/>
    </location>
</feature>
<dbReference type="STRING" id="693.AKJ17_08275"/>
<dbReference type="GO" id="GO:0005886">
    <property type="term" value="C:plasma membrane"/>
    <property type="evidence" value="ECO:0007669"/>
    <property type="project" value="UniProtKB-SubCell"/>
</dbReference>